<dbReference type="RefSeq" id="WP_105040900.1">
    <property type="nucleotide sequence ID" value="NZ_PPSL01000006.1"/>
</dbReference>
<dbReference type="AlphaFoldDB" id="A0A2S7SRB2"/>
<dbReference type="OrthoDB" id="1110367at2"/>
<evidence type="ECO:0000313" key="4">
    <source>
        <dbReference type="Proteomes" id="UP000239872"/>
    </source>
</evidence>
<dbReference type="Pfam" id="PF24595">
    <property type="entry name" value="DUF7619"/>
    <property type="match status" value="1"/>
</dbReference>
<dbReference type="InterPro" id="IPR047589">
    <property type="entry name" value="DUF11_rpt"/>
</dbReference>
<name>A0A2S7SRB2_9BACT</name>
<dbReference type="Proteomes" id="UP000239872">
    <property type="component" value="Unassembled WGS sequence"/>
</dbReference>
<organism evidence="3 4">
    <name type="scientific">Flavipsychrobacter stenotrophus</name>
    <dbReference type="NCBI Taxonomy" id="2077091"/>
    <lineage>
        <taxon>Bacteria</taxon>
        <taxon>Pseudomonadati</taxon>
        <taxon>Bacteroidota</taxon>
        <taxon>Chitinophagia</taxon>
        <taxon>Chitinophagales</taxon>
        <taxon>Chitinophagaceae</taxon>
        <taxon>Flavipsychrobacter</taxon>
    </lineage>
</organism>
<dbReference type="NCBIfam" id="TIGR04183">
    <property type="entry name" value="Por_Secre_tail"/>
    <property type="match status" value="1"/>
</dbReference>
<dbReference type="InterPro" id="IPR026444">
    <property type="entry name" value="Secre_tail"/>
</dbReference>
<evidence type="ECO:0000259" key="1">
    <source>
        <dbReference type="Pfam" id="PF18962"/>
    </source>
</evidence>
<dbReference type="EMBL" id="PPSL01000006">
    <property type="protein sequence ID" value="PQJ09450.1"/>
    <property type="molecule type" value="Genomic_DNA"/>
</dbReference>
<feature type="domain" description="DUF7619" evidence="2">
    <location>
        <begin position="344"/>
        <end position="477"/>
    </location>
</feature>
<gene>
    <name evidence="3" type="ORF">CJD36_019610</name>
</gene>
<accession>A0A2S7SRB2</accession>
<reference evidence="3 4" key="1">
    <citation type="submission" date="2018-01" db="EMBL/GenBank/DDBJ databases">
        <title>A novel member of the phylum Bacteroidetes isolated from glacier ice.</title>
        <authorList>
            <person name="Liu Q."/>
            <person name="Xin Y.-H."/>
        </authorList>
    </citation>
    <scope>NUCLEOTIDE SEQUENCE [LARGE SCALE GENOMIC DNA]</scope>
    <source>
        <strain evidence="3 4">RB1R16</strain>
    </source>
</reference>
<feature type="domain" description="Secretion system C-terminal sorting" evidence="1">
    <location>
        <begin position="498"/>
        <end position="565"/>
    </location>
</feature>
<keyword evidence="4" id="KW-1185">Reference proteome</keyword>
<comment type="caution">
    <text evidence="3">The sequence shown here is derived from an EMBL/GenBank/DDBJ whole genome shotgun (WGS) entry which is preliminary data.</text>
</comment>
<protein>
    <submittedName>
        <fullName evidence="3">Uncharacterized protein</fullName>
    </submittedName>
</protein>
<evidence type="ECO:0000313" key="3">
    <source>
        <dbReference type="EMBL" id="PQJ09450.1"/>
    </source>
</evidence>
<dbReference type="NCBIfam" id="TIGR01451">
    <property type="entry name" value="B_ant_repeat"/>
    <property type="match status" value="1"/>
</dbReference>
<evidence type="ECO:0000259" key="2">
    <source>
        <dbReference type="Pfam" id="PF24595"/>
    </source>
</evidence>
<sequence>MKKIFYLFVFIILFIGKASAQYVITVHSISYYPYTSCSFAVFKINTNSYASGLSLQTYYGDGTSDITPIADSGVVGGGAEYYHTYPFSGTYSVKRVLFYGSTAVDSVIETNIVDNCQTLSLGTFFDNNGNGIYDAATEYSNYYGCWVSVDSNGITVDTFYVNYNWAYAVSGSAGDIYTFRAFNYGSSPLSTIPATAVIYDTLTFVVGAHRTKYFGFDCLSLGYGNDLSEYVSTRSSRNRFDASVSIARAVCNYSADTLTMNLSPKYNYSTTYPAPTLISGNTYKWVFSPPSSVEFVYVTGVVPGVDLMAGDTVHSSYCLNTPAGDPDLTNNSVNEVDTVRSSYDPNEKTVSPSGILAPGSGTALTYTLKFENTGTDTAFNIHILDTLSDDLDVHSLKVLTATHPVTTCVLNNGLHNVLKFGFPHINLLDSSYHGQCDGMVRFTIKTKDDLLVGTQIDNRAGIYFDYNPVVMTNTVTNIVGWPAGIEDLSNITVSNIQLFPNPAENELTVKIGKGTFTTISVVNSMGQVVMKQEINGNSTKLNVKALPAGSYYIFVKGNSGVKVERFQKM</sequence>
<proteinExistence type="predicted"/>
<dbReference type="InterPro" id="IPR055353">
    <property type="entry name" value="DUF7619"/>
</dbReference>
<dbReference type="Pfam" id="PF18962">
    <property type="entry name" value="Por_Secre_tail"/>
    <property type="match status" value="1"/>
</dbReference>